<gene>
    <name evidence="1" type="ORF">BDM02DRAFT_3132513</name>
</gene>
<evidence type="ECO:0000313" key="2">
    <source>
        <dbReference type="Proteomes" id="UP000886501"/>
    </source>
</evidence>
<keyword evidence="2" id="KW-1185">Reference proteome</keyword>
<proteinExistence type="predicted"/>
<sequence length="210" mass="23061">MSAVLLSQEFLRVNILSDHKELEGCGSWMTFGGFWNVAGSPSFGGILKLLGDKFSLDDLYKVTNNQDLRVYVNNPSELNLEGSVAAPDWASPASGSTQGAKCLLRQQITHSNQEGSPEPKLNSGGRLLVGRPSIVSDVMGTHNEGKFDVKAQESHGPAHKGTIEKEYSGGVMVRKGWEDPGTVHPLRMIFQIILEWVANEPLDILKFFFF</sequence>
<name>A0ACB6Z216_THEGA</name>
<reference evidence="1" key="2">
    <citation type="journal article" date="2020" name="Nat. Commun.">
        <title>Large-scale genome sequencing of mycorrhizal fungi provides insights into the early evolution of symbiotic traits.</title>
        <authorList>
            <person name="Miyauchi S."/>
            <person name="Kiss E."/>
            <person name="Kuo A."/>
            <person name="Drula E."/>
            <person name="Kohler A."/>
            <person name="Sanchez-Garcia M."/>
            <person name="Morin E."/>
            <person name="Andreopoulos B."/>
            <person name="Barry K.W."/>
            <person name="Bonito G."/>
            <person name="Buee M."/>
            <person name="Carver A."/>
            <person name="Chen C."/>
            <person name="Cichocki N."/>
            <person name="Clum A."/>
            <person name="Culley D."/>
            <person name="Crous P.W."/>
            <person name="Fauchery L."/>
            <person name="Girlanda M."/>
            <person name="Hayes R.D."/>
            <person name="Keri Z."/>
            <person name="LaButti K."/>
            <person name="Lipzen A."/>
            <person name="Lombard V."/>
            <person name="Magnuson J."/>
            <person name="Maillard F."/>
            <person name="Murat C."/>
            <person name="Nolan M."/>
            <person name="Ohm R.A."/>
            <person name="Pangilinan J."/>
            <person name="Pereira M.F."/>
            <person name="Perotto S."/>
            <person name="Peter M."/>
            <person name="Pfister S."/>
            <person name="Riley R."/>
            <person name="Sitrit Y."/>
            <person name="Stielow J.B."/>
            <person name="Szollosi G."/>
            <person name="Zifcakova L."/>
            <person name="Stursova M."/>
            <person name="Spatafora J.W."/>
            <person name="Tedersoo L."/>
            <person name="Vaario L.M."/>
            <person name="Yamada A."/>
            <person name="Yan M."/>
            <person name="Wang P."/>
            <person name="Xu J."/>
            <person name="Bruns T."/>
            <person name="Baldrian P."/>
            <person name="Vilgalys R."/>
            <person name="Dunand C."/>
            <person name="Henrissat B."/>
            <person name="Grigoriev I.V."/>
            <person name="Hibbett D."/>
            <person name="Nagy L.G."/>
            <person name="Martin F.M."/>
        </authorList>
    </citation>
    <scope>NUCLEOTIDE SEQUENCE</scope>
    <source>
        <strain evidence="1">P2</strain>
    </source>
</reference>
<comment type="caution">
    <text evidence="1">The sequence shown here is derived from an EMBL/GenBank/DDBJ whole genome shotgun (WGS) entry which is preliminary data.</text>
</comment>
<reference evidence="1" key="1">
    <citation type="submission" date="2019-10" db="EMBL/GenBank/DDBJ databases">
        <authorList>
            <consortium name="DOE Joint Genome Institute"/>
            <person name="Kuo A."/>
            <person name="Miyauchi S."/>
            <person name="Kiss E."/>
            <person name="Drula E."/>
            <person name="Kohler A."/>
            <person name="Sanchez-Garcia M."/>
            <person name="Andreopoulos B."/>
            <person name="Barry K.W."/>
            <person name="Bonito G."/>
            <person name="Buee M."/>
            <person name="Carver A."/>
            <person name="Chen C."/>
            <person name="Cichocki N."/>
            <person name="Clum A."/>
            <person name="Culley D."/>
            <person name="Crous P.W."/>
            <person name="Fauchery L."/>
            <person name="Girlanda M."/>
            <person name="Hayes R."/>
            <person name="Keri Z."/>
            <person name="Labutti K."/>
            <person name="Lipzen A."/>
            <person name="Lombard V."/>
            <person name="Magnuson J."/>
            <person name="Maillard F."/>
            <person name="Morin E."/>
            <person name="Murat C."/>
            <person name="Nolan M."/>
            <person name="Ohm R."/>
            <person name="Pangilinan J."/>
            <person name="Pereira M."/>
            <person name="Perotto S."/>
            <person name="Peter M."/>
            <person name="Riley R."/>
            <person name="Sitrit Y."/>
            <person name="Stielow B."/>
            <person name="Szollosi G."/>
            <person name="Zifcakova L."/>
            <person name="Stursova M."/>
            <person name="Spatafora J.W."/>
            <person name="Tedersoo L."/>
            <person name="Vaario L.-M."/>
            <person name="Yamada A."/>
            <person name="Yan M."/>
            <person name="Wang P."/>
            <person name="Xu J."/>
            <person name="Bruns T."/>
            <person name="Baldrian P."/>
            <person name="Vilgalys R."/>
            <person name="Henrissat B."/>
            <person name="Grigoriev I.V."/>
            <person name="Hibbett D."/>
            <person name="Nagy L.G."/>
            <person name="Martin F.M."/>
        </authorList>
    </citation>
    <scope>NUCLEOTIDE SEQUENCE</scope>
    <source>
        <strain evidence="1">P2</strain>
    </source>
</reference>
<accession>A0ACB6Z216</accession>
<organism evidence="1 2">
    <name type="scientific">Thelephora ganbajun</name>
    <name type="common">Ganba fungus</name>
    <dbReference type="NCBI Taxonomy" id="370292"/>
    <lineage>
        <taxon>Eukaryota</taxon>
        <taxon>Fungi</taxon>
        <taxon>Dikarya</taxon>
        <taxon>Basidiomycota</taxon>
        <taxon>Agaricomycotina</taxon>
        <taxon>Agaricomycetes</taxon>
        <taxon>Thelephorales</taxon>
        <taxon>Thelephoraceae</taxon>
        <taxon>Thelephora</taxon>
    </lineage>
</organism>
<protein>
    <submittedName>
        <fullName evidence="1">Uncharacterized protein</fullName>
    </submittedName>
</protein>
<dbReference type="EMBL" id="MU118245">
    <property type="protein sequence ID" value="KAF9643313.1"/>
    <property type="molecule type" value="Genomic_DNA"/>
</dbReference>
<evidence type="ECO:0000313" key="1">
    <source>
        <dbReference type="EMBL" id="KAF9643313.1"/>
    </source>
</evidence>
<dbReference type="Proteomes" id="UP000886501">
    <property type="component" value="Unassembled WGS sequence"/>
</dbReference>